<keyword evidence="7" id="KW-0249">Electron transport</keyword>
<keyword evidence="5" id="KW-0479">Metal-binding</keyword>
<protein>
    <submittedName>
        <fullName evidence="11">Tetraheme cytochrome c</fullName>
    </submittedName>
</protein>
<dbReference type="InterPro" id="IPR036280">
    <property type="entry name" value="Multihaem_cyt_sf"/>
</dbReference>
<dbReference type="AlphaFoldDB" id="Q080G2"/>
<dbReference type="eggNOG" id="COG0484">
    <property type="taxonomic scope" value="Bacteria"/>
</dbReference>
<name>Q080G2_SHEFN</name>
<evidence type="ECO:0000313" key="12">
    <source>
        <dbReference type="Proteomes" id="UP000000684"/>
    </source>
</evidence>
<dbReference type="Proteomes" id="UP000000684">
    <property type="component" value="Chromosome"/>
</dbReference>
<dbReference type="SUPFAM" id="SSF48695">
    <property type="entry name" value="Multiheme cytochromes"/>
    <property type="match status" value="1"/>
</dbReference>
<feature type="domain" description="Tetrahaem cytochrome" evidence="10">
    <location>
        <begin position="28"/>
        <end position="111"/>
    </location>
</feature>
<evidence type="ECO:0000256" key="2">
    <source>
        <dbReference type="ARBA" id="ARBA00004418"/>
    </source>
</evidence>
<keyword evidence="3" id="KW-0813">Transport</keyword>
<evidence type="ECO:0000256" key="9">
    <source>
        <dbReference type="SAM" id="SignalP"/>
    </source>
</evidence>
<comment type="cofactor">
    <cofactor evidence="1">
        <name>heme c</name>
        <dbReference type="ChEBI" id="CHEBI:61717"/>
    </cofactor>
</comment>
<dbReference type="GO" id="GO:0046872">
    <property type="term" value="F:metal ion binding"/>
    <property type="evidence" value="ECO:0007669"/>
    <property type="project" value="UniProtKB-KW"/>
</dbReference>
<keyword evidence="8" id="KW-0408">Iron</keyword>
<proteinExistence type="predicted"/>
<sequence length="122" mass="13885" precursor="true">MMFNKLTLSICIIILMLSTAYAKDMSQHHKKMELSCKDCHASGQKVIPTKEACLTCHGPLDELRDAAKQPESELFRDTNPHYSLHYGDGLECSACHSEHKPAKIYCNTCHHNFEYPDFPTNK</sequence>
<dbReference type="OrthoDB" id="9153838at2"/>
<evidence type="ECO:0000313" key="11">
    <source>
        <dbReference type="EMBL" id="ABI72353.1"/>
    </source>
</evidence>
<comment type="subcellular location">
    <subcellularLocation>
        <location evidence="2">Periplasm</location>
    </subcellularLocation>
</comment>
<keyword evidence="12" id="KW-1185">Reference proteome</keyword>
<feature type="chain" id="PRO_5004166276" evidence="9">
    <location>
        <begin position="23"/>
        <end position="122"/>
    </location>
</feature>
<keyword evidence="4" id="KW-0349">Heme</keyword>
<keyword evidence="9" id="KW-0732">Signal</keyword>
<evidence type="ECO:0000256" key="4">
    <source>
        <dbReference type="ARBA" id="ARBA00022617"/>
    </source>
</evidence>
<dbReference type="Gene3D" id="1.10.1130.10">
    <property type="entry name" value="Flavocytochrome C3, Chain A"/>
    <property type="match status" value="1"/>
</dbReference>
<evidence type="ECO:0000259" key="10">
    <source>
        <dbReference type="Pfam" id="PF14537"/>
    </source>
</evidence>
<evidence type="ECO:0000256" key="8">
    <source>
        <dbReference type="ARBA" id="ARBA00023004"/>
    </source>
</evidence>
<organism evidence="11 12">
    <name type="scientific">Shewanella frigidimarina (strain NCIMB 400)</name>
    <dbReference type="NCBI Taxonomy" id="318167"/>
    <lineage>
        <taxon>Bacteria</taxon>
        <taxon>Pseudomonadati</taxon>
        <taxon>Pseudomonadota</taxon>
        <taxon>Gammaproteobacteria</taxon>
        <taxon>Alteromonadales</taxon>
        <taxon>Shewanellaceae</taxon>
        <taxon>Shewanella</taxon>
    </lineage>
</organism>
<dbReference type="KEGG" id="sfr:Sfri_2510"/>
<gene>
    <name evidence="11" type="ordered locus">Sfri_2510</name>
</gene>
<dbReference type="GeneID" id="41837874"/>
<accession>Q080G2</accession>
<dbReference type="EMBL" id="CP000447">
    <property type="protein sequence ID" value="ABI72353.1"/>
    <property type="molecule type" value="Genomic_DNA"/>
</dbReference>
<dbReference type="Pfam" id="PF14537">
    <property type="entry name" value="Cytochrom_c3_2"/>
    <property type="match status" value="1"/>
</dbReference>
<evidence type="ECO:0000256" key="7">
    <source>
        <dbReference type="ARBA" id="ARBA00022982"/>
    </source>
</evidence>
<dbReference type="GO" id="GO:0042597">
    <property type="term" value="C:periplasmic space"/>
    <property type="evidence" value="ECO:0007669"/>
    <property type="project" value="UniProtKB-SubCell"/>
</dbReference>
<dbReference type="InterPro" id="IPR012286">
    <property type="entry name" value="Tetrahaem_cytochrome"/>
</dbReference>
<evidence type="ECO:0000256" key="3">
    <source>
        <dbReference type="ARBA" id="ARBA00022448"/>
    </source>
</evidence>
<feature type="signal peptide" evidence="9">
    <location>
        <begin position="1"/>
        <end position="22"/>
    </location>
</feature>
<keyword evidence="6" id="KW-0574">Periplasm</keyword>
<evidence type="ECO:0000256" key="6">
    <source>
        <dbReference type="ARBA" id="ARBA00022764"/>
    </source>
</evidence>
<evidence type="ECO:0000256" key="1">
    <source>
        <dbReference type="ARBA" id="ARBA00001926"/>
    </source>
</evidence>
<dbReference type="HOGENOM" id="CLU_136713_1_1_6"/>
<dbReference type="STRING" id="318167.Sfri_2510"/>
<dbReference type="RefSeq" id="WP_011637962.1">
    <property type="nucleotide sequence ID" value="NC_008345.1"/>
</dbReference>
<reference evidence="11 12" key="1">
    <citation type="submission" date="2006-08" db="EMBL/GenBank/DDBJ databases">
        <title>Complete sequence of Shewanella frigidimarina NCIMB 400.</title>
        <authorList>
            <consortium name="US DOE Joint Genome Institute"/>
            <person name="Copeland A."/>
            <person name="Lucas S."/>
            <person name="Lapidus A."/>
            <person name="Barry K."/>
            <person name="Detter J.C."/>
            <person name="Glavina del Rio T."/>
            <person name="Hammon N."/>
            <person name="Israni S."/>
            <person name="Dalin E."/>
            <person name="Tice H."/>
            <person name="Pitluck S."/>
            <person name="Fredrickson J.K."/>
            <person name="Kolker E."/>
            <person name="McCuel L.A."/>
            <person name="DiChristina T."/>
            <person name="Nealson K.H."/>
            <person name="Newman D."/>
            <person name="Tiedje J.M."/>
            <person name="Zhou J."/>
            <person name="Romine M.F."/>
            <person name="Culley D.E."/>
            <person name="Serres M."/>
            <person name="Chertkov O."/>
            <person name="Brettin T."/>
            <person name="Bruce D."/>
            <person name="Han C."/>
            <person name="Tapia R."/>
            <person name="Gilna P."/>
            <person name="Schmutz J."/>
            <person name="Larimer F."/>
            <person name="Land M."/>
            <person name="Hauser L."/>
            <person name="Kyrpides N."/>
            <person name="Mikhailova N."/>
            <person name="Richardson P."/>
        </authorList>
    </citation>
    <scope>NUCLEOTIDE SEQUENCE [LARGE SCALE GENOMIC DNA]</scope>
    <source>
        <strain evidence="11 12">NCIMB 400</strain>
    </source>
</reference>
<evidence type="ECO:0000256" key="5">
    <source>
        <dbReference type="ARBA" id="ARBA00022723"/>
    </source>
</evidence>